<proteinExistence type="predicted"/>
<dbReference type="EMBL" id="JBBNAF010000003">
    <property type="protein sequence ID" value="KAK9160871.1"/>
    <property type="molecule type" value="Genomic_DNA"/>
</dbReference>
<keyword evidence="3" id="KW-1185">Reference proteome</keyword>
<evidence type="ECO:0000313" key="3">
    <source>
        <dbReference type="Proteomes" id="UP001420932"/>
    </source>
</evidence>
<reference evidence="2 3" key="1">
    <citation type="submission" date="2024-01" db="EMBL/GenBank/DDBJ databases">
        <title>Genome assemblies of Stephania.</title>
        <authorList>
            <person name="Yang L."/>
        </authorList>
    </citation>
    <scope>NUCLEOTIDE SEQUENCE [LARGE SCALE GENOMIC DNA]</scope>
    <source>
        <strain evidence="2">YNDBR</strain>
        <tissue evidence="2">Leaf</tissue>
    </source>
</reference>
<feature type="transmembrane region" description="Helical" evidence="1">
    <location>
        <begin position="12"/>
        <end position="38"/>
    </location>
</feature>
<evidence type="ECO:0000313" key="2">
    <source>
        <dbReference type="EMBL" id="KAK9160871.1"/>
    </source>
</evidence>
<keyword evidence="1" id="KW-0812">Transmembrane</keyword>
<evidence type="ECO:0000256" key="1">
    <source>
        <dbReference type="SAM" id="Phobius"/>
    </source>
</evidence>
<organism evidence="2 3">
    <name type="scientific">Stephania yunnanensis</name>
    <dbReference type="NCBI Taxonomy" id="152371"/>
    <lineage>
        <taxon>Eukaryota</taxon>
        <taxon>Viridiplantae</taxon>
        <taxon>Streptophyta</taxon>
        <taxon>Embryophyta</taxon>
        <taxon>Tracheophyta</taxon>
        <taxon>Spermatophyta</taxon>
        <taxon>Magnoliopsida</taxon>
        <taxon>Ranunculales</taxon>
        <taxon>Menispermaceae</taxon>
        <taxon>Menispermoideae</taxon>
        <taxon>Cissampelideae</taxon>
        <taxon>Stephania</taxon>
    </lineage>
</organism>
<keyword evidence="1" id="KW-0472">Membrane</keyword>
<name>A0AAP0Q267_9MAGN</name>
<gene>
    <name evidence="2" type="ORF">Syun_007212</name>
</gene>
<keyword evidence="1" id="KW-1133">Transmembrane helix</keyword>
<accession>A0AAP0Q267</accession>
<comment type="caution">
    <text evidence="2">The sequence shown here is derived from an EMBL/GenBank/DDBJ whole genome shotgun (WGS) entry which is preliminary data.</text>
</comment>
<sequence length="58" mass="6669">MNQENNIGASSFMFVMVVGWVGLSISNALYSFLCLSYFKDSNIIRKTKKMENSWILKL</sequence>
<protein>
    <submittedName>
        <fullName evidence="2">Uncharacterized protein</fullName>
    </submittedName>
</protein>
<dbReference type="Proteomes" id="UP001420932">
    <property type="component" value="Unassembled WGS sequence"/>
</dbReference>
<dbReference type="AlphaFoldDB" id="A0AAP0Q267"/>